<feature type="non-terminal residue" evidence="1">
    <location>
        <position position="1"/>
    </location>
</feature>
<gene>
    <name evidence="1" type="ORF">S01H4_57953</name>
</gene>
<proteinExistence type="predicted"/>
<organism evidence="1">
    <name type="scientific">marine sediment metagenome</name>
    <dbReference type="NCBI Taxonomy" id="412755"/>
    <lineage>
        <taxon>unclassified sequences</taxon>
        <taxon>metagenomes</taxon>
        <taxon>ecological metagenomes</taxon>
    </lineage>
</organism>
<reference evidence="1" key="1">
    <citation type="journal article" date="2014" name="Front. Microbiol.">
        <title>High frequency of phylogenetically diverse reductive dehalogenase-homologous genes in deep subseafloor sedimentary metagenomes.</title>
        <authorList>
            <person name="Kawai M."/>
            <person name="Futagami T."/>
            <person name="Toyoda A."/>
            <person name="Takaki Y."/>
            <person name="Nishi S."/>
            <person name="Hori S."/>
            <person name="Arai W."/>
            <person name="Tsubouchi T."/>
            <person name="Morono Y."/>
            <person name="Uchiyama I."/>
            <person name="Ito T."/>
            <person name="Fujiyama A."/>
            <person name="Inagaki F."/>
            <person name="Takami H."/>
        </authorList>
    </citation>
    <scope>NUCLEOTIDE SEQUENCE</scope>
    <source>
        <strain evidence="1">Expedition CK06-06</strain>
    </source>
</reference>
<evidence type="ECO:0000313" key="1">
    <source>
        <dbReference type="EMBL" id="GAH11206.1"/>
    </source>
</evidence>
<comment type="caution">
    <text evidence="1">The sequence shown here is derived from an EMBL/GenBank/DDBJ whole genome shotgun (WGS) entry which is preliminary data.</text>
</comment>
<sequence>SDGTLANEGIIECNVIGIYKEKHFNLSVFHGEKWIRVFISGSQNSDIEDFKKIAYSLELK</sequence>
<dbReference type="AlphaFoldDB" id="X1CRY0"/>
<accession>X1CRY0</accession>
<dbReference type="EMBL" id="BART01033800">
    <property type="protein sequence ID" value="GAH11206.1"/>
    <property type="molecule type" value="Genomic_DNA"/>
</dbReference>
<name>X1CRY0_9ZZZZ</name>
<protein>
    <submittedName>
        <fullName evidence="1">Uncharacterized protein</fullName>
    </submittedName>
</protein>